<sequence>MVEIYLISGFHGVASVTINFALLISSTHKPLVFNVKHDWVAPFSLSTLSIRDCQLGPAFPSWLETQVGISRWILSSVGILDTILSWFWRLLPQAHWLDLSDNQKRGHIPTCLGNLKTMKYTRQYFSVPPSIDHIEFTRHAELAVKGRLNEYTKIISVLNSIDLSSNNLIGEILEEITNLTALYALNLSWNELTGKIPENIESLQQLETLDLSCNQFNTWIDPSIYEGNLYFCGPPLTKNCSSRPGDPEDKNEDGSERFWFYISMTVGFIAGFWAVCGTLMIKTSWRHAYFRFVDEMKDKLFVIIAVHVVYTPRFWAVFGTLMIKTSWRHAYFRFAFFLVDGGDCCNWVGVGCSNKTGNVVRLDLQAPVYCDSVQENEAATFNISCLLGTLNPSLFNLTYFTYLDLSKNNFLGSPIPNFIDSLENLKYLDLSLAAFNGSVPANIGNLSNLCYLDLSTHSDQLVSDLKWLSGLPSLQYLGLRGMNLSQLTYTWLQDVNMLPPLEELYMYNCELQNFPQSLPYYSSLSIFIVADFQALPKVRWGNLCNLRSLDLSYNDITGEIKEFIDALSNRLGGVLPDSLGHFTYLDALILSQNLFLGPLPSSIGNLSFLFTLDLSSNLDDWIAPFNLTSLRISNCQLGPAFRHWLKAQARLHEITLSNAFISDAIPDWYWRLSSGILWLDFSINQLRGELPKSINVDLRAQINLGFNSLEGSLPLNWSNMTRLLLRNNLLTGQFP</sequence>
<keyword evidence="10" id="KW-1185">Reference proteome</keyword>
<dbReference type="Pfam" id="PF13516">
    <property type="entry name" value="LRR_6"/>
    <property type="match status" value="1"/>
</dbReference>
<proteinExistence type="predicted"/>
<reference evidence="9" key="1">
    <citation type="journal article" date="2023" name="Plant J.">
        <title>Genome sequences and population genomics provide insights into the demographic history, inbreeding, and mutation load of two 'living fossil' tree species of Dipteronia.</title>
        <authorList>
            <person name="Feng Y."/>
            <person name="Comes H.P."/>
            <person name="Chen J."/>
            <person name="Zhu S."/>
            <person name="Lu R."/>
            <person name="Zhang X."/>
            <person name="Li P."/>
            <person name="Qiu J."/>
            <person name="Olsen K.M."/>
            <person name="Qiu Y."/>
        </authorList>
    </citation>
    <scope>NUCLEOTIDE SEQUENCE</scope>
    <source>
        <strain evidence="9">NBL</strain>
    </source>
</reference>
<evidence type="ECO:0008006" key="11">
    <source>
        <dbReference type="Google" id="ProtNLM"/>
    </source>
</evidence>
<evidence type="ECO:0000256" key="1">
    <source>
        <dbReference type="ARBA" id="ARBA00004479"/>
    </source>
</evidence>
<dbReference type="PROSITE" id="PS51450">
    <property type="entry name" value="LRR"/>
    <property type="match status" value="1"/>
</dbReference>
<dbReference type="SUPFAM" id="SSF52047">
    <property type="entry name" value="RNI-like"/>
    <property type="match status" value="2"/>
</dbReference>
<comment type="subcellular location">
    <subcellularLocation>
        <location evidence="1">Membrane</location>
        <topology evidence="1">Single-pass type I membrane protein</topology>
    </subcellularLocation>
</comment>
<evidence type="ECO:0000256" key="6">
    <source>
        <dbReference type="ARBA" id="ARBA00023170"/>
    </source>
</evidence>
<dbReference type="Proteomes" id="UP001281410">
    <property type="component" value="Unassembled WGS sequence"/>
</dbReference>
<evidence type="ECO:0000256" key="3">
    <source>
        <dbReference type="ARBA" id="ARBA00022729"/>
    </source>
</evidence>
<evidence type="ECO:0000256" key="5">
    <source>
        <dbReference type="ARBA" id="ARBA00023136"/>
    </source>
</evidence>
<keyword evidence="4 8" id="KW-1133">Transmembrane helix</keyword>
<feature type="transmembrane region" description="Helical" evidence="8">
    <location>
        <begin position="258"/>
        <end position="281"/>
    </location>
</feature>
<keyword evidence="6" id="KW-0675">Receptor</keyword>
<dbReference type="Gene3D" id="3.80.10.10">
    <property type="entry name" value="Ribonuclease Inhibitor"/>
    <property type="match status" value="3"/>
</dbReference>
<evidence type="ECO:0000313" key="10">
    <source>
        <dbReference type="Proteomes" id="UP001281410"/>
    </source>
</evidence>
<feature type="transmembrane region" description="Helical" evidence="8">
    <location>
        <begin position="301"/>
        <end position="323"/>
    </location>
</feature>
<dbReference type="InterPro" id="IPR001611">
    <property type="entry name" value="Leu-rich_rpt"/>
</dbReference>
<evidence type="ECO:0000313" key="9">
    <source>
        <dbReference type="EMBL" id="KAK3223624.1"/>
    </source>
</evidence>
<dbReference type="GO" id="GO:0016020">
    <property type="term" value="C:membrane"/>
    <property type="evidence" value="ECO:0007669"/>
    <property type="project" value="UniProtKB-SubCell"/>
</dbReference>
<dbReference type="InterPro" id="IPR032675">
    <property type="entry name" value="LRR_dom_sf"/>
</dbReference>
<dbReference type="PANTHER" id="PTHR48063">
    <property type="entry name" value="LRR RECEPTOR-LIKE KINASE"/>
    <property type="match status" value="1"/>
</dbReference>
<keyword evidence="7" id="KW-0325">Glycoprotein</keyword>
<feature type="transmembrane region" description="Helical" evidence="8">
    <location>
        <begin position="6"/>
        <end position="24"/>
    </location>
</feature>
<comment type="caution">
    <text evidence="9">The sequence shown here is derived from an EMBL/GenBank/DDBJ whole genome shotgun (WGS) entry which is preliminary data.</text>
</comment>
<evidence type="ECO:0000256" key="7">
    <source>
        <dbReference type="ARBA" id="ARBA00023180"/>
    </source>
</evidence>
<name>A0AAE0AU30_9ROSI</name>
<gene>
    <name evidence="9" type="ORF">Dsin_010649</name>
</gene>
<keyword evidence="5 8" id="KW-0472">Membrane</keyword>
<accession>A0AAE0AU30</accession>
<dbReference type="Pfam" id="PF00560">
    <property type="entry name" value="LRR_1"/>
    <property type="match status" value="4"/>
</dbReference>
<evidence type="ECO:0000256" key="2">
    <source>
        <dbReference type="ARBA" id="ARBA00022692"/>
    </source>
</evidence>
<protein>
    <recommendedName>
        <fullName evidence="11">Leucine-rich repeat receptor-like protein kinase</fullName>
    </recommendedName>
</protein>
<dbReference type="AlphaFoldDB" id="A0AAE0AU30"/>
<organism evidence="9 10">
    <name type="scientific">Dipteronia sinensis</name>
    <dbReference type="NCBI Taxonomy" id="43782"/>
    <lineage>
        <taxon>Eukaryota</taxon>
        <taxon>Viridiplantae</taxon>
        <taxon>Streptophyta</taxon>
        <taxon>Embryophyta</taxon>
        <taxon>Tracheophyta</taxon>
        <taxon>Spermatophyta</taxon>
        <taxon>Magnoliopsida</taxon>
        <taxon>eudicotyledons</taxon>
        <taxon>Gunneridae</taxon>
        <taxon>Pentapetalae</taxon>
        <taxon>rosids</taxon>
        <taxon>malvids</taxon>
        <taxon>Sapindales</taxon>
        <taxon>Sapindaceae</taxon>
        <taxon>Hippocastanoideae</taxon>
        <taxon>Acereae</taxon>
        <taxon>Dipteronia</taxon>
    </lineage>
</organism>
<keyword evidence="3" id="KW-0732">Signal</keyword>
<dbReference type="PANTHER" id="PTHR48063:SF90">
    <property type="entry name" value="OS11G0565920 PROTEIN"/>
    <property type="match status" value="1"/>
</dbReference>
<evidence type="ECO:0000256" key="8">
    <source>
        <dbReference type="SAM" id="Phobius"/>
    </source>
</evidence>
<keyword evidence="2 8" id="KW-0812">Transmembrane</keyword>
<evidence type="ECO:0000256" key="4">
    <source>
        <dbReference type="ARBA" id="ARBA00022989"/>
    </source>
</evidence>
<dbReference type="InterPro" id="IPR046956">
    <property type="entry name" value="RLP23-like"/>
</dbReference>
<dbReference type="EMBL" id="JANJYJ010000003">
    <property type="protein sequence ID" value="KAK3223624.1"/>
    <property type="molecule type" value="Genomic_DNA"/>
</dbReference>